<evidence type="ECO:0000313" key="3">
    <source>
        <dbReference type="EMBL" id="VDD47671.1"/>
    </source>
</evidence>
<dbReference type="InterPro" id="IPR050354">
    <property type="entry name" value="F-box/kelch-repeat_ARATH"/>
</dbReference>
<evidence type="ECO:0000256" key="1">
    <source>
        <dbReference type="SAM" id="MobiDB-lite"/>
    </source>
</evidence>
<gene>
    <name evidence="3" type="ORF">BOLC1T00060H</name>
</gene>
<dbReference type="InterPro" id="IPR036047">
    <property type="entry name" value="F-box-like_dom_sf"/>
</dbReference>
<dbReference type="InterPro" id="IPR057499">
    <property type="entry name" value="Kelch_FKB95"/>
</dbReference>
<feature type="region of interest" description="Disordered" evidence="1">
    <location>
        <begin position="1"/>
        <end position="31"/>
    </location>
</feature>
<dbReference type="CDD" id="cd22152">
    <property type="entry name" value="F-box_AtAFR-like"/>
    <property type="match status" value="1"/>
</dbReference>
<reference evidence="3" key="1">
    <citation type="submission" date="2018-11" db="EMBL/GenBank/DDBJ databases">
        <authorList>
            <consortium name="Genoscope - CEA"/>
            <person name="William W."/>
        </authorList>
    </citation>
    <scope>NUCLEOTIDE SEQUENCE</scope>
</reference>
<organism evidence="3">
    <name type="scientific">Brassica oleracea</name>
    <name type="common">Wild cabbage</name>
    <dbReference type="NCBI Taxonomy" id="3712"/>
    <lineage>
        <taxon>Eukaryota</taxon>
        <taxon>Viridiplantae</taxon>
        <taxon>Streptophyta</taxon>
        <taxon>Embryophyta</taxon>
        <taxon>Tracheophyta</taxon>
        <taxon>Spermatophyta</taxon>
        <taxon>Magnoliopsida</taxon>
        <taxon>eudicotyledons</taxon>
        <taxon>Gunneridae</taxon>
        <taxon>Pentapetalae</taxon>
        <taxon>rosids</taxon>
        <taxon>malvids</taxon>
        <taxon>Brassicales</taxon>
        <taxon>Brassicaceae</taxon>
        <taxon>Brassiceae</taxon>
        <taxon>Brassica</taxon>
    </lineage>
</organism>
<sequence length="792" mass="89978">MSPPERKRKKTKKKPSLVLGPTPESTPNPSLPDDLVVSCLARVSRLQYPTLSLVSKSFRSLLASPELYKTRSSLGHTESCLYVCIRFPNETNPRWFTLCQKPDHPFAKKKKKKKSSGYALATIPIPHSPPAHWSGLVTVGSNIYNIGGSIYKTPLSTVSVLDCQSHTWREAPSMLIERYYPAANVVDGKIYVTGGCEECDNSSWMEVFDPKTQTWELVPSHGPEICGCKIYKSAVIDGKLHMFGTQNGLAYKPREGRWEREGWEMDLGWPWFSYSVIDNVLFYYSDGFKWYDTEARVWRQMKGLKGLPKFAHYGCVKLADYGGKMAVLWDKYLPSSGYKKKTIWCAVVALERPSSEEIWGKVEWLDAVLTVPEYYEFFKSLFFFPYINLPHIIIGIEGLPDLREKCRKAMVDLGGKMGFLWNEDLDNGEGRIWCAEIALERRDEEDEIWGKYPTLSLVSKSFRSLLALPHLYETRSSLGRTESCLYVCIRFPDETIPRWFTLCQKLDRTLTTVATMKKASGYVLAKLSTPHSRHAHGCSLVTVGSDIYNIGGPIDEANEPSSSVSILDCRSNTWTEGPSMLVKRNYPFASVLDGKIYAAGSSDSSSSEWMEVFDTKTQTWELVSSPGEEMRARRHLHIKRMAGIDGKVHILGSSSRLAYDTREGRWESVGTEMSSGWGWYSYCVVENVIYYYKERGEIKWYDTKGRRWRALKGVKGLHKTPRYTVTLADFGGKMAVLWDRDVASTGDKMIWCTVIALERHNDEEIWGKVEWSDTVLKVPESCTIKHALAATL</sequence>
<dbReference type="EMBL" id="LR031878">
    <property type="protein sequence ID" value="VDD47671.1"/>
    <property type="molecule type" value="Genomic_DNA"/>
</dbReference>
<dbReference type="InterPro" id="IPR015915">
    <property type="entry name" value="Kelch-typ_b-propeller"/>
</dbReference>
<accession>A0A3P6FKT6</accession>
<dbReference type="SUPFAM" id="SSF81383">
    <property type="entry name" value="F-box domain"/>
    <property type="match status" value="1"/>
</dbReference>
<dbReference type="Pfam" id="PF25210">
    <property type="entry name" value="Kelch_FKB95"/>
    <property type="match status" value="2"/>
</dbReference>
<dbReference type="SUPFAM" id="SSF117281">
    <property type="entry name" value="Kelch motif"/>
    <property type="match status" value="2"/>
</dbReference>
<feature type="compositionally biased region" description="Basic residues" evidence="1">
    <location>
        <begin position="1"/>
        <end position="15"/>
    </location>
</feature>
<dbReference type="SMART" id="SM00256">
    <property type="entry name" value="FBOX"/>
    <property type="match status" value="1"/>
</dbReference>
<dbReference type="InterPro" id="IPR001810">
    <property type="entry name" value="F-box_dom"/>
</dbReference>
<dbReference type="SMART" id="SM00612">
    <property type="entry name" value="Kelch"/>
    <property type="match status" value="3"/>
</dbReference>
<protein>
    <recommendedName>
        <fullName evidence="2">F-box domain-containing protein</fullName>
    </recommendedName>
</protein>
<proteinExistence type="predicted"/>
<dbReference type="Pfam" id="PF00646">
    <property type="entry name" value="F-box"/>
    <property type="match status" value="1"/>
</dbReference>
<dbReference type="AlphaFoldDB" id="A0A3P6FKT6"/>
<feature type="domain" description="F-box" evidence="2">
    <location>
        <begin position="31"/>
        <end position="71"/>
    </location>
</feature>
<dbReference type="PANTHER" id="PTHR24414">
    <property type="entry name" value="F-BOX/KELCH-REPEAT PROTEIN SKIP4"/>
    <property type="match status" value="1"/>
</dbReference>
<dbReference type="InterPro" id="IPR006652">
    <property type="entry name" value="Kelch_1"/>
</dbReference>
<evidence type="ECO:0000259" key="2">
    <source>
        <dbReference type="SMART" id="SM00256"/>
    </source>
</evidence>
<dbReference type="PANTHER" id="PTHR24414:SF184">
    <property type="entry name" value="GALACTOSE OXIDASE_KELCH REPEAT SUPERFAMILY PROTEIN"/>
    <property type="match status" value="1"/>
</dbReference>
<dbReference type="Gene3D" id="2.120.10.80">
    <property type="entry name" value="Kelch-type beta propeller"/>
    <property type="match status" value="2"/>
</dbReference>
<name>A0A3P6FKT6_BRAOL</name>